<evidence type="ECO:0000259" key="3">
    <source>
        <dbReference type="SMART" id="SM00822"/>
    </source>
</evidence>
<evidence type="ECO:0000313" key="5">
    <source>
        <dbReference type="Proteomes" id="UP000295351"/>
    </source>
</evidence>
<gene>
    <name evidence="4" type="ORF">EV665_12630</name>
</gene>
<dbReference type="RefSeq" id="WP_133036481.1">
    <property type="nucleotide sequence ID" value="NZ_BAABEI010000001.1"/>
</dbReference>
<dbReference type="InterPro" id="IPR002347">
    <property type="entry name" value="SDR_fam"/>
</dbReference>
<dbReference type="Proteomes" id="UP000295351">
    <property type="component" value="Unassembled WGS sequence"/>
</dbReference>
<dbReference type="EMBL" id="SLVX01000026">
    <property type="protein sequence ID" value="TCN35708.1"/>
    <property type="molecule type" value="Genomic_DNA"/>
</dbReference>
<accession>A0A4R2C5H3</accession>
<dbReference type="GO" id="GO:0016491">
    <property type="term" value="F:oxidoreductase activity"/>
    <property type="evidence" value="ECO:0007669"/>
    <property type="project" value="UniProtKB-KW"/>
</dbReference>
<dbReference type="PANTHER" id="PTHR43477">
    <property type="entry name" value="DIHYDROANTICAPSIN 7-DEHYDROGENASE"/>
    <property type="match status" value="1"/>
</dbReference>
<evidence type="ECO:0000256" key="1">
    <source>
        <dbReference type="ARBA" id="ARBA00006484"/>
    </source>
</evidence>
<dbReference type="PRINTS" id="PR00081">
    <property type="entry name" value="GDHRDH"/>
</dbReference>
<dbReference type="InterPro" id="IPR057326">
    <property type="entry name" value="KR_dom"/>
</dbReference>
<dbReference type="CDD" id="cd05233">
    <property type="entry name" value="SDR_c"/>
    <property type="match status" value="1"/>
</dbReference>
<dbReference type="PANTHER" id="PTHR43477:SF1">
    <property type="entry name" value="DIHYDROANTICAPSIN 7-DEHYDROGENASE"/>
    <property type="match status" value="1"/>
</dbReference>
<evidence type="ECO:0000313" key="4">
    <source>
        <dbReference type="EMBL" id="TCN35708.1"/>
    </source>
</evidence>
<protein>
    <submittedName>
        <fullName evidence="4">NAD(P)-dependent dehydrogenase (Short-subunit alcohol dehydrogenase family)</fullName>
    </submittedName>
</protein>
<keyword evidence="5" id="KW-1185">Reference proteome</keyword>
<dbReference type="SMART" id="SM00822">
    <property type="entry name" value="PKS_KR"/>
    <property type="match status" value="1"/>
</dbReference>
<keyword evidence="2" id="KW-0560">Oxidoreductase</keyword>
<dbReference type="SUPFAM" id="SSF51735">
    <property type="entry name" value="NAD(P)-binding Rossmann-fold domains"/>
    <property type="match status" value="1"/>
</dbReference>
<feature type="domain" description="Ketoreductase" evidence="3">
    <location>
        <begin position="8"/>
        <end position="172"/>
    </location>
</feature>
<dbReference type="Gene3D" id="3.40.50.720">
    <property type="entry name" value="NAD(P)-binding Rossmann-like Domain"/>
    <property type="match status" value="1"/>
</dbReference>
<dbReference type="InterPro" id="IPR036291">
    <property type="entry name" value="NAD(P)-bd_dom_sf"/>
</dbReference>
<comment type="similarity">
    <text evidence="1">Belongs to the short-chain dehydrogenases/reductases (SDR) family.</text>
</comment>
<dbReference type="InterPro" id="IPR051122">
    <property type="entry name" value="SDR_DHRS6-like"/>
</dbReference>
<comment type="caution">
    <text evidence="4">The sequence shown here is derived from an EMBL/GenBank/DDBJ whole genome shotgun (WGS) entry which is preliminary data.</text>
</comment>
<sequence length="260" mass="27985">MDYGLEGKHVLVTGGATGIGLAVAEAFVAEGARATVSGLSEAEINAAVAQLGRHAQGMACDLTVAGEDKRLADFAEAAAPVDFLINSVGIFEVRPFFETRDEDWFRFFDVNVMTGVRMSRLILKNMLERGEGSIVFISSESAVKPQAWMPHYGAMKACLLGVSRALSELTRGTQVRVNTILPGPTDTTAVRRYHEEIAREKGVTREQVVSDYFDETEPTSLIRRMIAPAEVAASVVHLAASPALNGMAMRAEGGTIRAIL</sequence>
<reference evidence="4 5" key="1">
    <citation type="submission" date="2019-03" db="EMBL/GenBank/DDBJ databases">
        <title>Genomic Encyclopedia of Type Strains, Phase IV (KMG-IV): sequencing the most valuable type-strain genomes for metagenomic binning, comparative biology and taxonomic classification.</title>
        <authorList>
            <person name="Goeker M."/>
        </authorList>
    </citation>
    <scope>NUCLEOTIDE SEQUENCE [LARGE SCALE GENOMIC DNA]</scope>
    <source>
        <strain evidence="4 5">DSM 18401</strain>
    </source>
</reference>
<organism evidence="4 5">
    <name type="scientific">Shinella granuli</name>
    <dbReference type="NCBI Taxonomy" id="323621"/>
    <lineage>
        <taxon>Bacteria</taxon>
        <taxon>Pseudomonadati</taxon>
        <taxon>Pseudomonadota</taxon>
        <taxon>Alphaproteobacteria</taxon>
        <taxon>Hyphomicrobiales</taxon>
        <taxon>Rhizobiaceae</taxon>
        <taxon>Shinella</taxon>
    </lineage>
</organism>
<proteinExistence type="inferred from homology"/>
<name>A0A4R2C5H3_SHIGR</name>
<dbReference type="Pfam" id="PF00106">
    <property type="entry name" value="adh_short"/>
    <property type="match status" value="1"/>
</dbReference>
<dbReference type="AlphaFoldDB" id="A0A4R2C5H3"/>
<evidence type="ECO:0000256" key="2">
    <source>
        <dbReference type="ARBA" id="ARBA00023002"/>
    </source>
</evidence>